<organism evidence="2 3">
    <name type="scientific">Aureobasidium namibiae CBS 147.97</name>
    <dbReference type="NCBI Taxonomy" id="1043004"/>
    <lineage>
        <taxon>Eukaryota</taxon>
        <taxon>Fungi</taxon>
        <taxon>Dikarya</taxon>
        <taxon>Ascomycota</taxon>
        <taxon>Pezizomycotina</taxon>
        <taxon>Dothideomycetes</taxon>
        <taxon>Dothideomycetidae</taxon>
        <taxon>Dothideales</taxon>
        <taxon>Saccotheciaceae</taxon>
        <taxon>Aureobasidium</taxon>
    </lineage>
</organism>
<dbReference type="InterPro" id="IPR000182">
    <property type="entry name" value="GNAT_dom"/>
</dbReference>
<dbReference type="PANTHER" id="PTHR43792:SF13">
    <property type="entry name" value="ACETYLTRANSFERASE"/>
    <property type="match status" value="1"/>
</dbReference>
<dbReference type="OrthoDB" id="630895at2759"/>
<gene>
    <name evidence="2" type="ORF">M436DRAFT_51845</name>
</gene>
<proteinExistence type="predicted"/>
<accession>A0A074WD25</accession>
<feature type="domain" description="N-acetyltransferase" evidence="1">
    <location>
        <begin position="58"/>
        <end position="218"/>
    </location>
</feature>
<dbReference type="AlphaFoldDB" id="A0A074WD25"/>
<evidence type="ECO:0000313" key="3">
    <source>
        <dbReference type="Proteomes" id="UP000027730"/>
    </source>
</evidence>
<name>A0A074WD25_9PEZI</name>
<protein>
    <recommendedName>
        <fullName evidence="1">N-acetyltransferase domain-containing protein</fullName>
    </recommendedName>
</protein>
<dbReference type="HOGENOM" id="CLU_1156743_0_0_1"/>
<dbReference type="Pfam" id="PF13302">
    <property type="entry name" value="Acetyltransf_3"/>
    <property type="match status" value="1"/>
</dbReference>
<dbReference type="PROSITE" id="PS51186">
    <property type="entry name" value="GNAT"/>
    <property type="match status" value="1"/>
</dbReference>
<dbReference type="RefSeq" id="XP_013425074.1">
    <property type="nucleotide sequence ID" value="XM_013569620.1"/>
</dbReference>
<dbReference type="Gene3D" id="3.40.630.30">
    <property type="match status" value="1"/>
</dbReference>
<dbReference type="Proteomes" id="UP000027730">
    <property type="component" value="Unassembled WGS sequence"/>
</dbReference>
<dbReference type="InterPro" id="IPR016181">
    <property type="entry name" value="Acyl_CoA_acyltransferase"/>
</dbReference>
<evidence type="ECO:0000313" key="2">
    <source>
        <dbReference type="EMBL" id="KEQ70873.1"/>
    </source>
</evidence>
<dbReference type="PANTHER" id="PTHR43792">
    <property type="entry name" value="GNAT FAMILY, PUTATIVE (AFU_ORTHOLOGUE AFUA_3G00765)-RELATED-RELATED"/>
    <property type="match status" value="1"/>
</dbReference>
<reference evidence="2 3" key="1">
    <citation type="journal article" date="2014" name="BMC Genomics">
        <title>Genome sequencing of four Aureobasidium pullulans varieties: biotechnological potential, stress tolerance, and description of new species.</title>
        <authorList>
            <person name="Gostin Ar C."/>
            <person name="Ohm R.A."/>
            <person name="Kogej T."/>
            <person name="Sonjak S."/>
            <person name="Turk M."/>
            <person name="Zajc J."/>
            <person name="Zalar P."/>
            <person name="Grube M."/>
            <person name="Sun H."/>
            <person name="Han J."/>
            <person name="Sharma A."/>
            <person name="Chiniquy J."/>
            <person name="Ngan C.Y."/>
            <person name="Lipzen A."/>
            <person name="Barry K."/>
            <person name="Grigoriev I.V."/>
            <person name="Gunde-Cimerman N."/>
        </authorList>
    </citation>
    <scope>NUCLEOTIDE SEQUENCE [LARGE SCALE GENOMIC DNA]</scope>
    <source>
        <strain evidence="2 3">CBS 147.97</strain>
    </source>
</reference>
<dbReference type="InterPro" id="IPR051531">
    <property type="entry name" value="N-acetyltransferase"/>
</dbReference>
<evidence type="ECO:0000259" key="1">
    <source>
        <dbReference type="PROSITE" id="PS51186"/>
    </source>
</evidence>
<dbReference type="SUPFAM" id="SSF55729">
    <property type="entry name" value="Acyl-CoA N-acyltransferases (Nat)"/>
    <property type="match status" value="1"/>
</dbReference>
<dbReference type="EMBL" id="KL584715">
    <property type="protein sequence ID" value="KEQ70873.1"/>
    <property type="molecule type" value="Genomic_DNA"/>
</dbReference>
<sequence>MANPKSFAIRSSRLIIVPSFLLLDNLAYRDLYSSLHRMSDFTTMAFGAAWGVKDWDTSTIHPIISREVQRSWQVRSMGDFGVGLLPSRTTEQQSGEEEWNVLDAPELQLEEAQWIGYVGVRDATSTAQPTTKPWQQMIELRYGFHPEHWGKGYGTEAAKAVMGWCEQTLGAERFIAETEVENVGSAGILGKLGFTAMDNEKEVVWGVEGEKEWQRWVRK</sequence>
<dbReference type="GeneID" id="25411495"/>
<dbReference type="GO" id="GO:0016747">
    <property type="term" value="F:acyltransferase activity, transferring groups other than amino-acyl groups"/>
    <property type="evidence" value="ECO:0007669"/>
    <property type="project" value="InterPro"/>
</dbReference>
<keyword evidence="3" id="KW-1185">Reference proteome</keyword>